<dbReference type="RefSeq" id="XP_013930492.1">
    <property type="nucleotide sequence ID" value="XM_014075017.1"/>
</dbReference>
<keyword evidence="1" id="KW-0732">Signal</keyword>
<protein>
    <submittedName>
        <fullName evidence="5">Collagen alpha-1(XVIII) chain-like</fullName>
    </submittedName>
</protein>
<organism evidence="4 5">
    <name type="scientific">Thamnophis sirtalis</name>
    <dbReference type="NCBI Taxonomy" id="35019"/>
    <lineage>
        <taxon>Eukaryota</taxon>
        <taxon>Metazoa</taxon>
        <taxon>Chordata</taxon>
        <taxon>Craniata</taxon>
        <taxon>Vertebrata</taxon>
        <taxon>Euteleostomi</taxon>
        <taxon>Lepidosauria</taxon>
        <taxon>Squamata</taxon>
        <taxon>Bifurcata</taxon>
        <taxon>Unidentata</taxon>
        <taxon>Episquamata</taxon>
        <taxon>Toxicofera</taxon>
        <taxon>Serpentes</taxon>
        <taxon>Colubroidea</taxon>
        <taxon>Colubridae</taxon>
        <taxon>Natricinae</taxon>
        <taxon>Thamnophis</taxon>
    </lineage>
</organism>
<evidence type="ECO:0000313" key="5">
    <source>
        <dbReference type="RefSeq" id="XP_013930492.1"/>
    </source>
</evidence>
<name>A0A6I9Z1L3_9SAUR</name>
<dbReference type="Gene3D" id="2.60.120.200">
    <property type="match status" value="1"/>
</dbReference>
<dbReference type="KEGG" id="tsr:106556052"/>
<keyword evidence="4" id="KW-1185">Reference proteome</keyword>
<dbReference type="AlphaFoldDB" id="A0A6I9Z1L3"/>
<dbReference type="SUPFAM" id="SSF49899">
    <property type="entry name" value="Concanavalin A-like lectins/glucanases"/>
    <property type="match status" value="1"/>
</dbReference>
<dbReference type="SMART" id="SM00210">
    <property type="entry name" value="TSPN"/>
    <property type="match status" value="1"/>
</dbReference>
<evidence type="ECO:0000256" key="2">
    <source>
        <dbReference type="ARBA" id="ARBA00022737"/>
    </source>
</evidence>
<accession>A0A6I9Z1L3</accession>
<gene>
    <name evidence="5" type="primary">LOC106556052</name>
</gene>
<evidence type="ECO:0000313" key="4">
    <source>
        <dbReference type="Proteomes" id="UP000504617"/>
    </source>
</evidence>
<dbReference type="InterPro" id="IPR013320">
    <property type="entry name" value="ConA-like_dom_sf"/>
</dbReference>
<keyword evidence="2" id="KW-0677">Repeat</keyword>
<dbReference type="Proteomes" id="UP000504617">
    <property type="component" value="Unplaced"/>
</dbReference>
<dbReference type="OrthoDB" id="10060752at2759"/>
<feature type="non-terminal residue" evidence="5">
    <location>
        <position position="1"/>
    </location>
</feature>
<sequence length="424" mass="46461">TIFTLKQPDFTSTVPIPAAASASQEKGRERNITGVGVEILSVAEGIQNLVQLLDERTTNRTERTEVLATTGTSASPAPVTEPESIQNVTANLTGDIQTSLKTKKPEGATKLARLWSKDLALLWNKTHAFPKKPGKPRQENFSREVGLLELIGDPPPDEITKIYGPDKSPAYVFRPDANAGQVARYHLPSPFYRDFSLLFYIQSTSDNAGVLFALTDASQSIIYVGVKLSEVKDGKQQILFYYTEPGSQNSNIAATFTVPSLVNLWTRFALSVRDYNVVLYMDCEEFKTVHLERSPGKIELEEGAGLFVGQAGGADPDKYQGIIVELKIKDNPWAAGYQCVEEDDDCDTCGGSGSGLDIKPSSEKESVIPLLSKLPVPPPVTSPAIAKKPVPLEETEYTERPTYVPASKFLFPSTGKCRLWLSWL</sequence>
<evidence type="ECO:0000256" key="1">
    <source>
        <dbReference type="ARBA" id="ARBA00022729"/>
    </source>
</evidence>
<dbReference type="InterPro" id="IPR048287">
    <property type="entry name" value="TSPN-like_N"/>
</dbReference>
<evidence type="ECO:0000259" key="3">
    <source>
        <dbReference type="SMART" id="SM00210"/>
    </source>
</evidence>
<dbReference type="GeneID" id="106556052"/>
<dbReference type="Pfam" id="PF06121">
    <property type="entry name" value="DUF959"/>
    <property type="match status" value="1"/>
</dbReference>
<feature type="domain" description="Thrombospondin-like N-terminal" evidence="3">
    <location>
        <begin position="144"/>
        <end position="332"/>
    </location>
</feature>
<dbReference type="InterPro" id="IPR010363">
    <property type="entry name" value="DUF959_COL18_N"/>
</dbReference>
<dbReference type="FunFam" id="2.60.120.200:FF:000039">
    <property type="entry name" value="Collagen XV alpha 1 chain"/>
    <property type="match status" value="1"/>
</dbReference>
<reference evidence="5" key="1">
    <citation type="submission" date="2025-08" db="UniProtKB">
        <authorList>
            <consortium name="RefSeq"/>
        </authorList>
    </citation>
    <scope>IDENTIFICATION</scope>
</reference>
<proteinExistence type="predicted"/>